<comment type="catalytic activity">
    <reaction evidence="20">
        <text>L-lysyl-glycine(out) = L-lysyl-glycine(in)</text>
        <dbReference type="Rhea" id="RHEA:79407"/>
        <dbReference type="ChEBI" id="CHEBI:191202"/>
    </reaction>
</comment>
<dbReference type="AlphaFoldDB" id="A0A1M6JWP1"/>
<organism evidence="27 28">
    <name type="scientific">Tangfeifania diversioriginum</name>
    <dbReference type="NCBI Taxonomy" id="1168035"/>
    <lineage>
        <taxon>Bacteria</taxon>
        <taxon>Pseudomonadati</taxon>
        <taxon>Bacteroidota</taxon>
        <taxon>Bacteroidia</taxon>
        <taxon>Marinilabiliales</taxon>
        <taxon>Prolixibacteraceae</taxon>
        <taxon>Tangfeifania</taxon>
    </lineage>
</organism>
<comment type="function">
    <text evidence="23">Lysosomal dipeptide uniporter that selectively exports lysine, arginine or histidine-containing dipeptides with a net positive charge from the lysosome lumen into the cytosol. Could play a role in a specific type of protein O-glycosylation indirectly regulating macrophages migration and tissue invasion. Also essential for liver homeostasis.</text>
</comment>
<comment type="catalytic activity">
    <reaction evidence="10">
        <text>L-alpha-aminoacyl-L-arginine(out) = L-alpha-aminoacyl-L-arginine(in)</text>
        <dbReference type="Rhea" id="RHEA:79367"/>
        <dbReference type="ChEBI" id="CHEBI:229968"/>
    </reaction>
</comment>
<comment type="subcellular location">
    <subcellularLocation>
        <location evidence="1">Lysosome membrane</location>
        <topology evidence="1">Multi-pass membrane protein</topology>
    </subcellularLocation>
</comment>
<feature type="transmembrane region" description="Helical" evidence="25">
    <location>
        <begin position="527"/>
        <end position="544"/>
    </location>
</feature>
<evidence type="ECO:0000256" key="10">
    <source>
        <dbReference type="ARBA" id="ARBA00044881"/>
    </source>
</evidence>
<dbReference type="PANTHER" id="PTHR23512">
    <property type="entry name" value="MAJOR FACILITATOR SUPERFAMILY DOMAIN-CONTAINING PROTEIN 1"/>
    <property type="match status" value="1"/>
</dbReference>
<dbReference type="InterPro" id="IPR036259">
    <property type="entry name" value="MFS_trans_sf"/>
</dbReference>
<comment type="catalytic activity">
    <reaction evidence="18">
        <text>L-histidyl-L-alpha-amino acid(out) = L-histidyl-L-alpha-amino acid(in)</text>
        <dbReference type="Rhea" id="RHEA:79379"/>
        <dbReference type="ChEBI" id="CHEBI:229964"/>
    </reaction>
</comment>
<dbReference type="PROSITE" id="PS50850">
    <property type="entry name" value="MFS"/>
    <property type="match status" value="1"/>
</dbReference>
<sequence>MTETIKRSLRESPKARWTAMVLVSLSAFGAYYFNYALSPVKPMLESALGWTSSDFGTYTSSYAWFNVYFFMLIFSGIILDKLGIRLTGLSSALLMLIGTGINYWAVVTDFPDAAQVALPLIGEIKTQVLYSSLGFALFGVGTEASGITLTKAIVRWFKGKELALAMGLQMSIARMGTALALAVALPLAINFHYSSPILWAFVLMFIGVIAFVMYIFLDLKLEKSEKEIEVDEEEPFRLRDILSIIKNRGFWYIAILCVLFYSAVFPFLYYATDFMINKYRVAPGVAGIIPSLLPFGTIFLTPLFGGIYDKKGKGATIMIIGALLLILVHGVLAIPFLDNWILASAMVVVLGIAFSLVPSAMWPAVPKIIPEKRLGTAYAVIFWIQNIGLMLVPLLLGIVLDATNPSVATNKALIRSSVEQSYSTLLAQNNITVDADEMKRAVETTTTTVVDSVVKTSFYKEIEHSAAEKEDVKNEILKQVATAGGAFETDEDKSTSINKIQQIITEQTYQVIEKNKLNIRYNYQADILIFAMLGVLSLIFAFLLKREDRKKGYGLELPNIKE</sequence>
<feature type="transmembrane region" description="Helical" evidence="25">
    <location>
        <begin position="281"/>
        <end position="303"/>
    </location>
</feature>
<protein>
    <recommendedName>
        <fullName evidence="21">Lysosomal dipeptide transporter MFSD1</fullName>
    </recommendedName>
    <alternativeName>
        <fullName evidence="22">Major facilitator superfamily domain-containing protein 1</fullName>
    </alternativeName>
</protein>
<evidence type="ECO:0000256" key="4">
    <source>
        <dbReference type="ARBA" id="ARBA00022692"/>
    </source>
</evidence>
<evidence type="ECO:0000256" key="21">
    <source>
        <dbReference type="ARBA" id="ARBA00044985"/>
    </source>
</evidence>
<evidence type="ECO:0000256" key="6">
    <source>
        <dbReference type="ARBA" id="ARBA00023136"/>
    </source>
</evidence>
<evidence type="ECO:0000313" key="28">
    <source>
        <dbReference type="Proteomes" id="UP000184050"/>
    </source>
</evidence>
<evidence type="ECO:0000256" key="11">
    <source>
        <dbReference type="ARBA" id="ARBA00044884"/>
    </source>
</evidence>
<keyword evidence="6 25" id="KW-0472">Membrane</keyword>
<dbReference type="InterPro" id="IPR011701">
    <property type="entry name" value="MFS"/>
</dbReference>
<feature type="transmembrane region" description="Helical" evidence="25">
    <location>
        <begin position="340"/>
        <end position="365"/>
    </location>
</feature>
<evidence type="ECO:0000256" key="5">
    <source>
        <dbReference type="ARBA" id="ARBA00022989"/>
    </source>
</evidence>
<keyword evidence="3" id="KW-0813">Transport</keyword>
<keyword evidence="28" id="KW-1185">Reference proteome</keyword>
<evidence type="ECO:0000256" key="18">
    <source>
        <dbReference type="ARBA" id="ARBA00044912"/>
    </source>
</evidence>
<evidence type="ECO:0000256" key="13">
    <source>
        <dbReference type="ARBA" id="ARBA00044893"/>
    </source>
</evidence>
<feature type="domain" description="Major facilitator superfamily (MFS) profile" evidence="26">
    <location>
        <begin position="19"/>
        <end position="549"/>
    </location>
</feature>
<comment type="catalytic activity">
    <reaction evidence="15">
        <text>L-arginyl-L-alpha-amino acid(out) = L-arginyl-L-alpha-amino acid(in)</text>
        <dbReference type="Rhea" id="RHEA:79371"/>
        <dbReference type="ChEBI" id="CHEBI:84315"/>
    </reaction>
</comment>
<comment type="catalytic activity">
    <reaction evidence="16">
        <text>L-lysyl-L-lysine(out) = L-lysyl-L-lysine(in)</text>
        <dbReference type="Rhea" id="RHEA:79403"/>
        <dbReference type="ChEBI" id="CHEBI:229956"/>
    </reaction>
</comment>
<keyword evidence="4 25" id="KW-0812">Transmembrane</keyword>
<evidence type="ECO:0000256" key="8">
    <source>
        <dbReference type="ARBA" id="ARBA00044876"/>
    </source>
</evidence>
<dbReference type="InterPro" id="IPR020846">
    <property type="entry name" value="MFS_dom"/>
</dbReference>
<evidence type="ECO:0000256" key="20">
    <source>
        <dbReference type="ARBA" id="ARBA00044924"/>
    </source>
</evidence>
<feature type="transmembrane region" description="Helical" evidence="25">
    <location>
        <begin position="171"/>
        <end position="191"/>
    </location>
</feature>
<evidence type="ECO:0000256" key="19">
    <source>
        <dbReference type="ARBA" id="ARBA00044919"/>
    </source>
</evidence>
<dbReference type="STRING" id="1168035.SAMN05444280_12159"/>
<evidence type="ECO:0000256" key="15">
    <source>
        <dbReference type="ARBA" id="ARBA00044899"/>
    </source>
</evidence>
<dbReference type="EMBL" id="FQZE01000021">
    <property type="protein sequence ID" value="SHJ51089.1"/>
    <property type="molecule type" value="Genomic_DNA"/>
</dbReference>
<dbReference type="PANTHER" id="PTHR23512:SF3">
    <property type="entry name" value="MAJOR FACILITATOR SUPERFAMILY DOMAIN-CONTAINING PROTEIN 1"/>
    <property type="match status" value="1"/>
</dbReference>
<feature type="transmembrane region" description="Helical" evidence="25">
    <location>
        <begin position="249"/>
        <end position="269"/>
    </location>
</feature>
<reference evidence="27 28" key="1">
    <citation type="submission" date="2016-11" db="EMBL/GenBank/DDBJ databases">
        <authorList>
            <person name="Jaros S."/>
            <person name="Januszkiewicz K."/>
            <person name="Wedrychowicz H."/>
        </authorList>
    </citation>
    <scope>NUCLEOTIDE SEQUENCE [LARGE SCALE GENOMIC DNA]</scope>
    <source>
        <strain evidence="27 28">DSM 27063</strain>
    </source>
</reference>
<comment type="subunit">
    <text evidence="24">Homodimer. Interacts with lysosomal protein GLMP (via lumenal domain); the interaction starts while both proteins are still in the endoplasmic reticulum and is required for stabilization of MFSD1 in lysosomes but has no direct effect on its targeting to lysosomes or transporter activity.</text>
</comment>
<comment type="catalytic activity">
    <reaction evidence="9">
        <text>L-histidyl-glycine(out) = L-histidyl-glycine(in)</text>
        <dbReference type="Rhea" id="RHEA:79395"/>
        <dbReference type="ChEBI" id="CHEBI:229957"/>
    </reaction>
</comment>
<dbReference type="OrthoDB" id="1090232at2"/>
<evidence type="ECO:0000256" key="9">
    <source>
        <dbReference type="ARBA" id="ARBA00044878"/>
    </source>
</evidence>
<accession>A0A1M6JWP1</accession>
<evidence type="ECO:0000256" key="14">
    <source>
        <dbReference type="ARBA" id="ARBA00044898"/>
    </source>
</evidence>
<feature type="transmembrane region" description="Helical" evidence="25">
    <location>
        <begin position="197"/>
        <end position="217"/>
    </location>
</feature>
<keyword evidence="5 25" id="KW-1133">Transmembrane helix</keyword>
<dbReference type="Pfam" id="PF07690">
    <property type="entry name" value="MFS_1"/>
    <property type="match status" value="1"/>
</dbReference>
<feature type="transmembrane region" description="Helical" evidence="25">
    <location>
        <begin position="62"/>
        <end position="79"/>
    </location>
</feature>
<evidence type="ECO:0000256" key="2">
    <source>
        <dbReference type="ARBA" id="ARBA00008335"/>
    </source>
</evidence>
<evidence type="ECO:0000256" key="12">
    <source>
        <dbReference type="ARBA" id="ARBA00044891"/>
    </source>
</evidence>
<comment type="catalytic activity">
    <reaction evidence="8">
        <text>L-lysyl-L-alanine(out) = L-lysyl-L-alanine(in)</text>
        <dbReference type="Rhea" id="RHEA:79399"/>
        <dbReference type="ChEBI" id="CHEBI:229954"/>
    </reaction>
</comment>
<dbReference type="Proteomes" id="UP000184050">
    <property type="component" value="Unassembled WGS sequence"/>
</dbReference>
<evidence type="ECO:0000256" key="3">
    <source>
        <dbReference type="ARBA" id="ARBA00022448"/>
    </source>
</evidence>
<evidence type="ECO:0000256" key="1">
    <source>
        <dbReference type="ARBA" id="ARBA00004155"/>
    </source>
</evidence>
<evidence type="ECO:0000256" key="17">
    <source>
        <dbReference type="ARBA" id="ARBA00044903"/>
    </source>
</evidence>
<dbReference type="GO" id="GO:0022857">
    <property type="term" value="F:transmembrane transporter activity"/>
    <property type="evidence" value="ECO:0007669"/>
    <property type="project" value="InterPro"/>
</dbReference>
<evidence type="ECO:0000256" key="16">
    <source>
        <dbReference type="ARBA" id="ARBA00044900"/>
    </source>
</evidence>
<proteinExistence type="inferred from homology"/>
<dbReference type="RefSeq" id="WP_073170407.1">
    <property type="nucleotide sequence ID" value="NZ_FQZE01000021.1"/>
</dbReference>
<comment type="similarity">
    <text evidence="2">Belongs to the major facilitator superfamily.</text>
</comment>
<evidence type="ECO:0000259" key="26">
    <source>
        <dbReference type="PROSITE" id="PS50850"/>
    </source>
</evidence>
<evidence type="ECO:0000313" key="27">
    <source>
        <dbReference type="EMBL" id="SHJ51089.1"/>
    </source>
</evidence>
<dbReference type="Gene3D" id="1.20.1250.20">
    <property type="entry name" value="MFS general substrate transporter like domains"/>
    <property type="match status" value="2"/>
</dbReference>
<evidence type="ECO:0000256" key="24">
    <source>
        <dbReference type="ARBA" id="ARBA00046376"/>
    </source>
</evidence>
<comment type="catalytic activity">
    <reaction evidence="19">
        <text>L-alanyl-L-lysine(out) = L-alanyl-L-lysine(in)</text>
        <dbReference type="Rhea" id="RHEA:79415"/>
        <dbReference type="ChEBI" id="CHEBI:192470"/>
    </reaction>
</comment>
<feature type="transmembrane region" description="Helical" evidence="25">
    <location>
        <begin position="127"/>
        <end position="150"/>
    </location>
</feature>
<gene>
    <name evidence="27" type="ORF">SAMN05444280_12159</name>
</gene>
<keyword evidence="7" id="KW-0458">Lysosome</keyword>
<comment type="catalytic activity">
    <reaction evidence="17">
        <text>L-arginyl-glycine(out) = L-arginyl-glycine(in)</text>
        <dbReference type="Rhea" id="RHEA:79391"/>
        <dbReference type="ChEBI" id="CHEBI:229955"/>
    </reaction>
</comment>
<dbReference type="GO" id="GO:0005765">
    <property type="term" value="C:lysosomal membrane"/>
    <property type="evidence" value="ECO:0007669"/>
    <property type="project" value="UniProtKB-SubCell"/>
</dbReference>
<dbReference type="InterPro" id="IPR052187">
    <property type="entry name" value="MFSD1"/>
</dbReference>
<evidence type="ECO:0000256" key="22">
    <source>
        <dbReference type="ARBA" id="ARBA00045018"/>
    </source>
</evidence>
<comment type="catalytic activity">
    <reaction evidence="12">
        <text>L-lysyl-L-alpha-amino acid(out) = L-lysyl-L-alpha-amino acid(in)</text>
        <dbReference type="Rhea" id="RHEA:79387"/>
        <dbReference type="ChEBI" id="CHEBI:229965"/>
    </reaction>
</comment>
<feature type="transmembrane region" description="Helical" evidence="25">
    <location>
        <begin position="15"/>
        <end position="33"/>
    </location>
</feature>
<evidence type="ECO:0000256" key="7">
    <source>
        <dbReference type="ARBA" id="ARBA00023228"/>
    </source>
</evidence>
<dbReference type="SUPFAM" id="SSF103473">
    <property type="entry name" value="MFS general substrate transporter"/>
    <property type="match status" value="1"/>
</dbReference>
<feature type="transmembrane region" description="Helical" evidence="25">
    <location>
        <begin position="315"/>
        <end position="334"/>
    </location>
</feature>
<evidence type="ECO:0000256" key="25">
    <source>
        <dbReference type="SAM" id="Phobius"/>
    </source>
</evidence>
<evidence type="ECO:0000256" key="23">
    <source>
        <dbReference type="ARBA" id="ARBA00045709"/>
    </source>
</evidence>
<comment type="catalytic activity">
    <reaction evidence="11">
        <text>L-alpha-aminoacyl-L-histidine(out) = L-alpha-aminoacyl-L-histidine(in)</text>
        <dbReference type="Rhea" id="RHEA:79375"/>
        <dbReference type="ChEBI" id="CHEBI:229967"/>
    </reaction>
</comment>
<feature type="transmembrane region" description="Helical" evidence="25">
    <location>
        <begin position="86"/>
        <end position="107"/>
    </location>
</feature>
<name>A0A1M6JWP1_9BACT</name>
<comment type="catalytic activity">
    <reaction evidence="13">
        <text>L-alpha-aminoacyl-L-lysine(out) = L-alpha-aminoacyl-L-lysine(in)</text>
        <dbReference type="Rhea" id="RHEA:79383"/>
        <dbReference type="ChEBI" id="CHEBI:229966"/>
    </reaction>
</comment>
<comment type="catalytic activity">
    <reaction evidence="14">
        <text>L-aspartyl-L-lysine(out) = L-aspartyl-L-lysine(in)</text>
        <dbReference type="Rhea" id="RHEA:79411"/>
        <dbReference type="ChEBI" id="CHEBI:229953"/>
    </reaction>
</comment>
<feature type="transmembrane region" description="Helical" evidence="25">
    <location>
        <begin position="377"/>
        <end position="400"/>
    </location>
</feature>